<organism evidence="1 2">
    <name type="scientific">Limosilactobacillus mucosae</name>
    <name type="common">Lactobacillus mucosae</name>
    <dbReference type="NCBI Taxonomy" id="97478"/>
    <lineage>
        <taxon>Bacteria</taxon>
        <taxon>Bacillati</taxon>
        <taxon>Bacillota</taxon>
        <taxon>Bacilli</taxon>
        <taxon>Lactobacillales</taxon>
        <taxon>Lactobacillaceae</taxon>
        <taxon>Limosilactobacillus</taxon>
    </lineage>
</organism>
<gene>
    <name evidence="1" type="ORF">PO158_09475</name>
</gene>
<name>A0AAJ1HTY9_LIMMU</name>
<dbReference type="EMBL" id="JAQOND010000032">
    <property type="protein sequence ID" value="MDC2828510.1"/>
    <property type="molecule type" value="Genomic_DNA"/>
</dbReference>
<dbReference type="AlphaFoldDB" id="A0AAJ1HTY9"/>
<evidence type="ECO:0000313" key="1">
    <source>
        <dbReference type="EMBL" id="MDC2828510.1"/>
    </source>
</evidence>
<accession>A0AAJ1HTY9</accession>
<dbReference type="Proteomes" id="UP001218021">
    <property type="component" value="Unassembled WGS sequence"/>
</dbReference>
<evidence type="ECO:0000313" key="2">
    <source>
        <dbReference type="Proteomes" id="UP001218021"/>
    </source>
</evidence>
<dbReference type="RefSeq" id="WP_272207488.1">
    <property type="nucleotide sequence ID" value="NZ_JAQONC010000004.1"/>
</dbReference>
<reference evidence="1" key="1">
    <citation type="submission" date="2023-01" db="EMBL/GenBank/DDBJ databases">
        <title>Genome analysis of 13 Lactobacillus isolated from gut of wild boar.</title>
        <authorList>
            <person name="Papp P."/>
            <person name="Libisch B."/>
            <person name="Nagy T."/>
            <person name="Olasz F."/>
        </authorList>
    </citation>
    <scope>NUCLEOTIDE SEQUENCE</scope>
    <source>
        <strain evidence="1">F108</strain>
    </source>
</reference>
<comment type="caution">
    <text evidence="1">The sequence shown here is derived from an EMBL/GenBank/DDBJ whole genome shotgun (WGS) entry which is preliminary data.</text>
</comment>
<sequence>MRNSQKRIMIKALPDEYAEYTAEFERVGFKTVMSAFKKTHYTRYIPTICLSNIRDCNGVLIADHIWCNYTYDFSQYGELKPGDLFSFKAKPKHYTKGEYCDVDDYKLSQPKNVKLIAADHNIIPLPTSREELVGYSMIKASHYRRWDNGGNEYVQPYIDAYYNWMDSQLAELQLTC</sequence>
<proteinExistence type="predicted"/>
<protein>
    <submittedName>
        <fullName evidence="1">Uncharacterized protein</fullName>
    </submittedName>
</protein>